<keyword evidence="1" id="KW-1133">Transmembrane helix</keyword>
<evidence type="ECO:0000313" key="3">
    <source>
        <dbReference type="Proteomes" id="UP000549971"/>
    </source>
</evidence>
<dbReference type="RefSeq" id="WP_184795353.1">
    <property type="nucleotide sequence ID" value="NZ_JACHMY010000001.1"/>
</dbReference>
<comment type="caution">
    <text evidence="2">The sequence shown here is derived from an EMBL/GenBank/DDBJ whole genome shotgun (WGS) entry which is preliminary data.</text>
</comment>
<dbReference type="Proteomes" id="UP000549971">
    <property type="component" value="Unassembled WGS sequence"/>
</dbReference>
<feature type="transmembrane region" description="Helical" evidence="1">
    <location>
        <begin position="136"/>
        <end position="157"/>
    </location>
</feature>
<organism evidence="2 3">
    <name type="scientific">Kribbella italica</name>
    <dbReference type="NCBI Taxonomy" id="1540520"/>
    <lineage>
        <taxon>Bacteria</taxon>
        <taxon>Bacillati</taxon>
        <taxon>Actinomycetota</taxon>
        <taxon>Actinomycetes</taxon>
        <taxon>Propionibacteriales</taxon>
        <taxon>Kribbellaceae</taxon>
        <taxon>Kribbella</taxon>
    </lineage>
</organism>
<proteinExistence type="predicted"/>
<keyword evidence="3" id="KW-1185">Reference proteome</keyword>
<evidence type="ECO:0008006" key="4">
    <source>
        <dbReference type="Google" id="ProtNLM"/>
    </source>
</evidence>
<feature type="transmembrane region" description="Helical" evidence="1">
    <location>
        <begin position="101"/>
        <end position="124"/>
    </location>
</feature>
<keyword evidence="1" id="KW-0812">Transmembrane</keyword>
<keyword evidence="1" id="KW-0472">Membrane</keyword>
<sequence length="235" mass="25185">MPTVPSDGRPRLVSDGSRYVVAAAVSVALAAGYGSLVQIWTPGTIGSLEFLVTVYFGTWSAYATIYMCLTWAVLRPAGGAELRRWLAESQENRRRRRRSEWWSGGGPLGALSFCLLAIGSVAAAAVLPELRSSPTVIGLAVLVVASSWLLIVTVYTVHYAREDAHRGGLRFAGLGESKPRLSDYWYLAVQVGTAYNGADVAVSSPAMRKTVAQHALVAFLFNSILIALLVSLLVA</sequence>
<protein>
    <recommendedName>
        <fullName evidence="4">DUF1345 domain-containing protein</fullName>
    </recommendedName>
</protein>
<dbReference type="Pfam" id="PF07077">
    <property type="entry name" value="DUF1345"/>
    <property type="match status" value="1"/>
</dbReference>
<feature type="transmembrane region" description="Helical" evidence="1">
    <location>
        <begin position="215"/>
        <end position="234"/>
    </location>
</feature>
<evidence type="ECO:0000256" key="1">
    <source>
        <dbReference type="SAM" id="Phobius"/>
    </source>
</evidence>
<feature type="transmembrane region" description="Helical" evidence="1">
    <location>
        <begin position="19"/>
        <end position="40"/>
    </location>
</feature>
<gene>
    <name evidence="2" type="ORF">HDA39_002477</name>
</gene>
<reference evidence="2 3" key="1">
    <citation type="submission" date="2020-08" db="EMBL/GenBank/DDBJ databases">
        <title>Sequencing the genomes of 1000 actinobacteria strains.</title>
        <authorList>
            <person name="Klenk H.-P."/>
        </authorList>
    </citation>
    <scope>NUCLEOTIDE SEQUENCE [LARGE SCALE GENOMIC DNA]</scope>
    <source>
        <strain evidence="2 3">DSM 28967</strain>
    </source>
</reference>
<accession>A0A7W9MUA0</accession>
<evidence type="ECO:0000313" key="2">
    <source>
        <dbReference type="EMBL" id="MBB5835743.1"/>
    </source>
</evidence>
<name>A0A7W9MUA0_9ACTN</name>
<dbReference type="InterPro" id="IPR009781">
    <property type="entry name" value="DUF1345"/>
</dbReference>
<feature type="transmembrane region" description="Helical" evidence="1">
    <location>
        <begin position="52"/>
        <end position="74"/>
    </location>
</feature>
<dbReference type="EMBL" id="JACHMY010000001">
    <property type="protein sequence ID" value="MBB5835743.1"/>
    <property type="molecule type" value="Genomic_DNA"/>
</dbReference>
<dbReference type="AlphaFoldDB" id="A0A7W9MUA0"/>